<dbReference type="PANTHER" id="PTHR24419:SF18">
    <property type="entry name" value="SERINE_THREONINE-PROTEIN KINASE HASPIN"/>
    <property type="match status" value="1"/>
</dbReference>
<dbReference type="PROSITE" id="PS50011">
    <property type="entry name" value="PROTEIN_KINASE_DOM"/>
    <property type="match status" value="1"/>
</dbReference>
<comment type="caution">
    <text evidence="11">The sequence shown here is derived from an EMBL/GenBank/DDBJ whole genome shotgun (WGS) entry which is preliminary data.</text>
</comment>
<evidence type="ECO:0000256" key="2">
    <source>
        <dbReference type="ARBA" id="ARBA00022527"/>
    </source>
</evidence>
<protein>
    <recommendedName>
        <fullName evidence="1">non-specific serine/threonine protein kinase</fullName>
        <ecNumber evidence="1">2.7.11.1</ecNumber>
    </recommendedName>
</protein>
<comment type="catalytic activity">
    <reaction evidence="8">
        <text>L-seryl-[protein] + ATP = O-phospho-L-seryl-[protein] + ADP + H(+)</text>
        <dbReference type="Rhea" id="RHEA:17989"/>
        <dbReference type="Rhea" id="RHEA-COMP:9863"/>
        <dbReference type="Rhea" id="RHEA-COMP:11604"/>
        <dbReference type="ChEBI" id="CHEBI:15378"/>
        <dbReference type="ChEBI" id="CHEBI:29999"/>
        <dbReference type="ChEBI" id="CHEBI:30616"/>
        <dbReference type="ChEBI" id="CHEBI:83421"/>
        <dbReference type="ChEBI" id="CHEBI:456216"/>
        <dbReference type="EC" id="2.7.11.1"/>
    </reaction>
</comment>
<dbReference type="Pfam" id="PF12330">
    <property type="entry name" value="Haspin_kinase"/>
    <property type="match status" value="1"/>
</dbReference>
<evidence type="ECO:0000313" key="12">
    <source>
        <dbReference type="Proteomes" id="UP000789901"/>
    </source>
</evidence>
<name>A0ABN7UCM7_GIGMA</name>
<evidence type="ECO:0000256" key="6">
    <source>
        <dbReference type="ARBA" id="ARBA00022840"/>
    </source>
</evidence>
<keyword evidence="2" id="KW-0723">Serine/threonine-protein kinase</keyword>
<dbReference type="EMBL" id="CAJVQB010002140">
    <property type="protein sequence ID" value="CAG8563598.1"/>
    <property type="molecule type" value="Genomic_DNA"/>
</dbReference>
<dbReference type="InterPro" id="IPR011009">
    <property type="entry name" value="Kinase-like_dom_sf"/>
</dbReference>
<dbReference type="SUPFAM" id="SSF56112">
    <property type="entry name" value="Protein kinase-like (PK-like)"/>
    <property type="match status" value="1"/>
</dbReference>
<feature type="region of interest" description="Disordered" evidence="9">
    <location>
        <begin position="129"/>
        <end position="153"/>
    </location>
</feature>
<dbReference type="InterPro" id="IPR000719">
    <property type="entry name" value="Prot_kinase_dom"/>
</dbReference>
<keyword evidence="4" id="KW-0547">Nucleotide-binding</keyword>
<evidence type="ECO:0000256" key="1">
    <source>
        <dbReference type="ARBA" id="ARBA00012513"/>
    </source>
</evidence>
<dbReference type="EC" id="2.7.11.1" evidence="1"/>
<evidence type="ECO:0000256" key="3">
    <source>
        <dbReference type="ARBA" id="ARBA00022679"/>
    </source>
</evidence>
<evidence type="ECO:0000256" key="7">
    <source>
        <dbReference type="ARBA" id="ARBA00047899"/>
    </source>
</evidence>
<dbReference type="Gene3D" id="1.10.510.10">
    <property type="entry name" value="Transferase(Phosphotransferase) domain 1"/>
    <property type="match status" value="1"/>
</dbReference>
<keyword evidence="12" id="KW-1185">Reference proteome</keyword>
<evidence type="ECO:0000256" key="5">
    <source>
        <dbReference type="ARBA" id="ARBA00022777"/>
    </source>
</evidence>
<keyword evidence="3" id="KW-0808">Transferase</keyword>
<reference evidence="11 12" key="1">
    <citation type="submission" date="2021-06" db="EMBL/GenBank/DDBJ databases">
        <authorList>
            <person name="Kallberg Y."/>
            <person name="Tangrot J."/>
            <person name="Rosling A."/>
        </authorList>
    </citation>
    <scope>NUCLEOTIDE SEQUENCE [LARGE SCALE GENOMIC DNA]</scope>
    <source>
        <strain evidence="11 12">120-4 pot B 10/14</strain>
    </source>
</reference>
<keyword evidence="5" id="KW-0418">Kinase</keyword>
<sequence length="571" mass="66100">MHLLGTQTKTIKTYGKKTNERVIPVNKLNDEINISAAGAPKSFDLLLREPSRHGSKKPKKVFTKDFTKTKFFTSSAKSFNTPPRAPIVENTYVDRSTPTKTNHRIRIPLTPKNLSKNRNEKHEILRVSVYPSPTKDQNKSPSTSFNYTKENSPHVVPEIDHRIEFLSKEIQEIQLENSKSNLKPQCKNDIYKSNNTSDTEVPVKTISKIERPLYNNKSQESEIMELLTICEQTRIYSFQEFLGLDGMKNVIKIGEASFSEVFAGYAPKFTSIKTKCVFKIVPFGRGSEVLINGEQQCSIKDISQEIKITRELGGRTGLDPLLRVGFLKLYSVSICRGKYPIELLDEWDRWDSEFNSENDRPDYFDAKQLYVIFVVEHGGISLEDFKLKNWEQAWSLLTQVGWALAQAEQSLKFEHRDLHWGNITIKPTKNKVVTYELPSAEINVKVPTCGIRAFIIDYTLSRMQRGDEIIHVDMLDEGYFTAQGDYQFDIYRMMREETKGNWKSFCPKTNVFWLHYLADKLLTSKKLPKPRKTNEQYRYFDAITRFKKRALHKGGYRSAIDAMKNDDFWQI</sequence>
<keyword evidence="6" id="KW-0067">ATP-binding</keyword>
<accession>A0ABN7UCM7</accession>
<dbReference type="Proteomes" id="UP000789901">
    <property type="component" value="Unassembled WGS sequence"/>
</dbReference>
<dbReference type="PANTHER" id="PTHR24419">
    <property type="entry name" value="INTERLEUKIN-1 RECEPTOR-ASSOCIATED KINASE"/>
    <property type="match status" value="1"/>
</dbReference>
<feature type="domain" description="Protein kinase" evidence="10">
    <location>
        <begin position="247"/>
        <end position="571"/>
    </location>
</feature>
<dbReference type="InterPro" id="IPR024604">
    <property type="entry name" value="GSG2_C"/>
</dbReference>
<proteinExistence type="predicted"/>
<dbReference type="SMART" id="SM01331">
    <property type="entry name" value="DUF3635"/>
    <property type="match status" value="1"/>
</dbReference>
<organism evidence="11 12">
    <name type="scientific">Gigaspora margarita</name>
    <dbReference type="NCBI Taxonomy" id="4874"/>
    <lineage>
        <taxon>Eukaryota</taxon>
        <taxon>Fungi</taxon>
        <taxon>Fungi incertae sedis</taxon>
        <taxon>Mucoromycota</taxon>
        <taxon>Glomeromycotina</taxon>
        <taxon>Glomeromycetes</taxon>
        <taxon>Diversisporales</taxon>
        <taxon>Gigasporaceae</taxon>
        <taxon>Gigaspora</taxon>
    </lineage>
</organism>
<gene>
    <name evidence="11" type="ORF">GMARGA_LOCUS5137</name>
</gene>
<feature type="compositionally biased region" description="Polar residues" evidence="9">
    <location>
        <begin position="139"/>
        <end position="150"/>
    </location>
</feature>
<evidence type="ECO:0000256" key="8">
    <source>
        <dbReference type="ARBA" id="ARBA00048679"/>
    </source>
</evidence>
<evidence type="ECO:0000256" key="4">
    <source>
        <dbReference type="ARBA" id="ARBA00022741"/>
    </source>
</evidence>
<evidence type="ECO:0000259" key="10">
    <source>
        <dbReference type="PROSITE" id="PS50011"/>
    </source>
</evidence>
<evidence type="ECO:0000256" key="9">
    <source>
        <dbReference type="SAM" id="MobiDB-lite"/>
    </source>
</evidence>
<dbReference type="Gene3D" id="3.30.200.20">
    <property type="entry name" value="Phosphorylase Kinase, domain 1"/>
    <property type="match status" value="1"/>
</dbReference>
<comment type="catalytic activity">
    <reaction evidence="7">
        <text>L-threonyl-[protein] + ATP = O-phospho-L-threonyl-[protein] + ADP + H(+)</text>
        <dbReference type="Rhea" id="RHEA:46608"/>
        <dbReference type="Rhea" id="RHEA-COMP:11060"/>
        <dbReference type="Rhea" id="RHEA-COMP:11605"/>
        <dbReference type="ChEBI" id="CHEBI:15378"/>
        <dbReference type="ChEBI" id="CHEBI:30013"/>
        <dbReference type="ChEBI" id="CHEBI:30616"/>
        <dbReference type="ChEBI" id="CHEBI:61977"/>
        <dbReference type="ChEBI" id="CHEBI:456216"/>
        <dbReference type="EC" id="2.7.11.1"/>
    </reaction>
</comment>
<evidence type="ECO:0000313" key="11">
    <source>
        <dbReference type="EMBL" id="CAG8563598.1"/>
    </source>
</evidence>